<keyword evidence="3" id="KW-1185">Reference proteome</keyword>
<dbReference type="Proteomes" id="UP000054270">
    <property type="component" value="Unassembled WGS sequence"/>
</dbReference>
<protein>
    <submittedName>
        <fullName evidence="2">Uncharacterized protein</fullName>
    </submittedName>
</protein>
<name>A0A0D2KH94_HYPSF</name>
<accession>A0A0D2KH94</accession>
<feature type="region of interest" description="Disordered" evidence="1">
    <location>
        <begin position="1"/>
        <end position="35"/>
    </location>
</feature>
<evidence type="ECO:0000313" key="2">
    <source>
        <dbReference type="EMBL" id="KJA13977.1"/>
    </source>
</evidence>
<evidence type="ECO:0000313" key="3">
    <source>
        <dbReference type="Proteomes" id="UP000054270"/>
    </source>
</evidence>
<reference evidence="3" key="1">
    <citation type="submission" date="2014-04" db="EMBL/GenBank/DDBJ databases">
        <title>Evolutionary Origins and Diversification of the Mycorrhizal Mutualists.</title>
        <authorList>
            <consortium name="DOE Joint Genome Institute"/>
            <consortium name="Mycorrhizal Genomics Consortium"/>
            <person name="Kohler A."/>
            <person name="Kuo A."/>
            <person name="Nagy L.G."/>
            <person name="Floudas D."/>
            <person name="Copeland A."/>
            <person name="Barry K.W."/>
            <person name="Cichocki N."/>
            <person name="Veneault-Fourrey C."/>
            <person name="LaButti K."/>
            <person name="Lindquist E.A."/>
            <person name="Lipzen A."/>
            <person name="Lundell T."/>
            <person name="Morin E."/>
            <person name="Murat C."/>
            <person name="Riley R."/>
            <person name="Ohm R."/>
            <person name="Sun H."/>
            <person name="Tunlid A."/>
            <person name="Henrissat B."/>
            <person name="Grigoriev I.V."/>
            <person name="Hibbett D.S."/>
            <person name="Martin F."/>
        </authorList>
    </citation>
    <scope>NUCLEOTIDE SEQUENCE [LARGE SCALE GENOMIC DNA]</scope>
    <source>
        <strain evidence="3">FD-334 SS-4</strain>
    </source>
</reference>
<gene>
    <name evidence="2" type="ORF">HYPSUDRAFT_209086</name>
</gene>
<feature type="compositionally biased region" description="Basic and acidic residues" evidence="1">
    <location>
        <begin position="249"/>
        <end position="259"/>
    </location>
</feature>
<organism evidence="2 3">
    <name type="scientific">Hypholoma sublateritium (strain FD-334 SS-4)</name>
    <dbReference type="NCBI Taxonomy" id="945553"/>
    <lineage>
        <taxon>Eukaryota</taxon>
        <taxon>Fungi</taxon>
        <taxon>Dikarya</taxon>
        <taxon>Basidiomycota</taxon>
        <taxon>Agaricomycotina</taxon>
        <taxon>Agaricomycetes</taxon>
        <taxon>Agaricomycetidae</taxon>
        <taxon>Agaricales</taxon>
        <taxon>Agaricineae</taxon>
        <taxon>Strophariaceae</taxon>
        <taxon>Hypholoma</taxon>
    </lineage>
</organism>
<feature type="compositionally biased region" description="Low complexity" evidence="1">
    <location>
        <begin position="266"/>
        <end position="296"/>
    </location>
</feature>
<dbReference type="AlphaFoldDB" id="A0A0D2KH94"/>
<dbReference type="EMBL" id="KN817701">
    <property type="protein sequence ID" value="KJA13977.1"/>
    <property type="molecule type" value="Genomic_DNA"/>
</dbReference>
<feature type="region of interest" description="Disordered" evidence="1">
    <location>
        <begin position="215"/>
        <end position="300"/>
    </location>
</feature>
<evidence type="ECO:0000256" key="1">
    <source>
        <dbReference type="SAM" id="MobiDB-lite"/>
    </source>
</evidence>
<sequence length="307" mass="32970">MTSNTFPLHLANDPRTPAAPLQPAGTHGSAPPGFEKAYDEVTTTRTRVRLCPGGFKRFVTSDSLRTFPDDDADPFRILIGADGRVTFEQVPRSANIGAQMAPAIVPEPRVTSARALQRNETLIAPQQAPAPQRALTPQHLVPQQLPETVRRMPAALVGRDEDDAMVVSLPTTPIPPLRITDDRAAIRFMRSCAADDFIAETRAAINTRIAAAAAAEDASGLPMDVPPPPPYTEGAGPSNNAAAPTNPHDIVRRRDERRLRTNQINARRAAAAVAASTSRRPLASTSRQASTSASTAEQDIEYIIVDD</sequence>
<proteinExistence type="predicted"/>